<keyword evidence="2" id="KW-1185">Reference proteome</keyword>
<reference evidence="1 2" key="1">
    <citation type="journal article" date="2022" name="bioRxiv">
        <title>The genome of the oomycete Peronosclerospora sorghi, a cosmopolitan pathogen of maize and sorghum, is inflated with dispersed pseudogenes.</title>
        <authorList>
            <person name="Fletcher K."/>
            <person name="Martin F."/>
            <person name="Isakeit T."/>
            <person name="Cavanaugh K."/>
            <person name="Magill C."/>
            <person name="Michelmore R."/>
        </authorList>
    </citation>
    <scope>NUCLEOTIDE SEQUENCE [LARGE SCALE GENOMIC DNA]</scope>
    <source>
        <strain evidence="1">P6</strain>
    </source>
</reference>
<organism evidence="1 2">
    <name type="scientific">Peronosclerospora sorghi</name>
    <dbReference type="NCBI Taxonomy" id="230839"/>
    <lineage>
        <taxon>Eukaryota</taxon>
        <taxon>Sar</taxon>
        <taxon>Stramenopiles</taxon>
        <taxon>Oomycota</taxon>
        <taxon>Peronosporomycetes</taxon>
        <taxon>Peronosporales</taxon>
        <taxon>Peronosporaceae</taxon>
        <taxon>Peronosclerospora</taxon>
    </lineage>
</organism>
<proteinExistence type="predicted"/>
<evidence type="ECO:0000313" key="2">
    <source>
        <dbReference type="Proteomes" id="UP001163321"/>
    </source>
</evidence>
<sequence>MGKTTDCSIATKQEFARLEILLSETANAIIQCLKVLKGNLGRYDKRHGLYLGNTSKYCMRSDIRVAKNLAIDLRHVAKRISKSESCTQSEINAARISMNAAADAMNDLKQSGRIFDQNQIKRVLGDATPCSIIESILSGNERNQDENGRGDCANEDNKPKGHKCKHGRFGPKHIGEGTPDTVEAVVKWTLHENFGGFATLKQQLRATEKALSSS</sequence>
<protein>
    <submittedName>
        <fullName evidence="1">Uncharacterized protein</fullName>
    </submittedName>
</protein>
<gene>
    <name evidence="1" type="ORF">PsorP6_002808</name>
</gene>
<accession>A0ACC0VP67</accession>
<comment type="caution">
    <text evidence="1">The sequence shown here is derived from an EMBL/GenBank/DDBJ whole genome shotgun (WGS) entry which is preliminary data.</text>
</comment>
<evidence type="ECO:0000313" key="1">
    <source>
        <dbReference type="EMBL" id="KAI9908259.1"/>
    </source>
</evidence>
<name>A0ACC0VP67_9STRA</name>
<dbReference type="EMBL" id="CM047587">
    <property type="protein sequence ID" value="KAI9908259.1"/>
    <property type="molecule type" value="Genomic_DNA"/>
</dbReference>
<dbReference type="Proteomes" id="UP001163321">
    <property type="component" value="Chromosome 8"/>
</dbReference>